<sequence length="175" mass="20650">MNKMFIGFCILFSLINYNLYSQNKLDDYKKLIDSTIVIKSIETYRDFQGELNKKNETDNWKNYIADYKHHIENIYLIDNNNQAYLMPTSKDIDIKFKQIDIYNKKNKKLLKEGIDVWKIIPNLENNQLKITIIDFKVTCSKNKYQFANGGGTTTVFEYSCEQKKWILISSKTTAP</sequence>
<keyword evidence="2" id="KW-1185">Reference proteome</keyword>
<proteinExistence type="predicted"/>
<gene>
    <name evidence="1" type="ORF">SAMN05444484_1064</name>
</gene>
<dbReference type="AlphaFoldDB" id="A0A1M7IQ64"/>
<name>A0A1M7IQ64_9FLAO</name>
<dbReference type="STRING" id="946677.SAMN05444484_1064"/>
<dbReference type="RefSeq" id="WP_068844375.1">
    <property type="nucleotide sequence ID" value="NZ_FRBT01000006.1"/>
</dbReference>
<reference evidence="2" key="1">
    <citation type="submission" date="2016-11" db="EMBL/GenBank/DDBJ databases">
        <authorList>
            <person name="Varghese N."/>
            <person name="Submissions S."/>
        </authorList>
    </citation>
    <scope>NUCLEOTIDE SEQUENCE [LARGE SCALE GENOMIC DNA]</scope>
    <source>
        <strain evidence="2">DSM 24724</strain>
    </source>
</reference>
<dbReference type="EMBL" id="FRBT01000006">
    <property type="protein sequence ID" value="SHM42825.1"/>
    <property type="molecule type" value="Genomic_DNA"/>
</dbReference>
<evidence type="ECO:0000313" key="1">
    <source>
        <dbReference type="EMBL" id="SHM42825.1"/>
    </source>
</evidence>
<protein>
    <submittedName>
        <fullName evidence="1">Uncharacterized protein</fullName>
    </submittedName>
</protein>
<dbReference type="OrthoDB" id="673246at2"/>
<evidence type="ECO:0000313" key="2">
    <source>
        <dbReference type="Proteomes" id="UP000184028"/>
    </source>
</evidence>
<organism evidence="1 2">
    <name type="scientific">Flavobacterium chilense</name>
    <dbReference type="NCBI Taxonomy" id="946677"/>
    <lineage>
        <taxon>Bacteria</taxon>
        <taxon>Pseudomonadati</taxon>
        <taxon>Bacteroidota</taxon>
        <taxon>Flavobacteriia</taxon>
        <taxon>Flavobacteriales</taxon>
        <taxon>Flavobacteriaceae</taxon>
        <taxon>Flavobacterium</taxon>
    </lineage>
</organism>
<dbReference type="Proteomes" id="UP000184028">
    <property type="component" value="Unassembled WGS sequence"/>
</dbReference>
<accession>A0A1M7IQ64</accession>